<reference evidence="5 6" key="1">
    <citation type="submission" date="2013-12" db="EMBL/GenBank/DDBJ databases">
        <title>Draft genome of the parsitic nematode Ancylostoma duodenale.</title>
        <authorList>
            <person name="Mitreva M."/>
        </authorList>
    </citation>
    <scope>NUCLEOTIDE SEQUENCE [LARGE SCALE GENOMIC DNA]</scope>
    <source>
        <strain evidence="5 6">Zhejiang</strain>
    </source>
</reference>
<dbReference type="GO" id="GO:0005576">
    <property type="term" value="C:extracellular region"/>
    <property type="evidence" value="ECO:0007669"/>
    <property type="project" value="UniProtKB-SubCell"/>
</dbReference>
<comment type="similarity">
    <text evidence="2">Belongs to the nematode transthyretin-like family.</text>
</comment>
<dbReference type="PANTHER" id="PTHR21700:SF24">
    <property type="entry name" value="TRANSTHYRETIN-LIKE FAMILY PROTEIN"/>
    <property type="match status" value="1"/>
</dbReference>
<organism evidence="5 6">
    <name type="scientific">Ancylostoma duodenale</name>
    <dbReference type="NCBI Taxonomy" id="51022"/>
    <lineage>
        <taxon>Eukaryota</taxon>
        <taxon>Metazoa</taxon>
        <taxon>Ecdysozoa</taxon>
        <taxon>Nematoda</taxon>
        <taxon>Chromadorea</taxon>
        <taxon>Rhabditida</taxon>
        <taxon>Rhabditina</taxon>
        <taxon>Rhabditomorpha</taxon>
        <taxon>Strongyloidea</taxon>
        <taxon>Ancylostomatidae</taxon>
        <taxon>Ancylostomatinae</taxon>
        <taxon>Ancylostoma</taxon>
    </lineage>
</organism>
<accession>A0A0C2H4S0</accession>
<dbReference type="OrthoDB" id="5827029at2759"/>
<evidence type="ECO:0000256" key="1">
    <source>
        <dbReference type="ARBA" id="ARBA00004613"/>
    </source>
</evidence>
<dbReference type="Pfam" id="PF01060">
    <property type="entry name" value="TTR-52"/>
    <property type="match status" value="1"/>
</dbReference>
<evidence type="ECO:0000313" key="5">
    <source>
        <dbReference type="EMBL" id="KIH68800.1"/>
    </source>
</evidence>
<dbReference type="InterPro" id="IPR001534">
    <property type="entry name" value="Transthyretin-like"/>
</dbReference>
<dbReference type="InterPro" id="IPR038479">
    <property type="entry name" value="Transthyretin-like_sf"/>
</dbReference>
<dbReference type="Gene3D" id="2.60.40.3330">
    <property type="match status" value="1"/>
</dbReference>
<evidence type="ECO:0000256" key="3">
    <source>
        <dbReference type="ARBA" id="ARBA00022525"/>
    </source>
</evidence>
<proteinExistence type="inferred from homology"/>
<name>A0A0C2H4S0_9BILA</name>
<gene>
    <name evidence="5" type="ORF">ANCDUO_00864</name>
</gene>
<evidence type="ECO:0000256" key="4">
    <source>
        <dbReference type="ARBA" id="ARBA00022729"/>
    </source>
</evidence>
<comment type="subcellular location">
    <subcellularLocation>
        <location evidence="1">Secreted</location>
    </subcellularLocation>
</comment>
<evidence type="ECO:0000256" key="2">
    <source>
        <dbReference type="ARBA" id="ARBA00010112"/>
    </source>
</evidence>
<sequence>MQSVGVKGRFLCNNDPLAHRLVELFDKEYTLDDNFMDTTHTDANGFIYFRGSIRDIFKIEPYLKVWHKCNYKGVRTCSTFE</sequence>
<dbReference type="AlphaFoldDB" id="A0A0C2H4S0"/>
<keyword evidence="6" id="KW-1185">Reference proteome</keyword>
<protein>
    <submittedName>
        <fullName evidence="5">Transthyretin-like family protein</fullName>
    </submittedName>
</protein>
<evidence type="ECO:0000313" key="6">
    <source>
        <dbReference type="Proteomes" id="UP000054047"/>
    </source>
</evidence>
<dbReference type="GO" id="GO:0009986">
    <property type="term" value="C:cell surface"/>
    <property type="evidence" value="ECO:0007669"/>
    <property type="project" value="InterPro"/>
</dbReference>
<dbReference type="Proteomes" id="UP000054047">
    <property type="component" value="Unassembled WGS sequence"/>
</dbReference>
<keyword evidence="4" id="KW-0732">Signal</keyword>
<dbReference type="EMBL" id="KN726289">
    <property type="protein sequence ID" value="KIH68800.1"/>
    <property type="molecule type" value="Genomic_DNA"/>
</dbReference>
<keyword evidence="3" id="KW-0964">Secreted</keyword>
<dbReference type="PANTHER" id="PTHR21700">
    <property type="entry name" value="TRANSTHYRETIN-LIKE FAMILY PROTEIN-RELATED"/>
    <property type="match status" value="1"/>
</dbReference>